<evidence type="ECO:0000313" key="2">
    <source>
        <dbReference type="Proteomes" id="UP000289841"/>
    </source>
</evidence>
<sequence length="92" mass="10722">MELRNLKTMGIAWFISRKYGEAIDIKHQNWENASELDTRISAYNRSRKDHYMYLRKALEAKDSIGRNTIGLSVDEIKKMAAEICVLLLKESM</sequence>
<proteinExistence type="predicted"/>
<dbReference type="STRING" id="1278311.GCA_000428705_00808"/>
<accession>A0A449BBS2</accession>
<organism evidence="1 2">
    <name type="scientific">Haploplasma axanthum</name>
    <name type="common">Acholeplasma axanthum</name>
    <dbReference type="NCBI Taxonomy" id="29552"/>
    <lineage>
        <taxon>Bacteria</taxon>
        <taxon>Bacillati</taxon>
        <taxon>Mycoplasmatota</taxon>
        <taxon>Mollicutes</taxon>
        <taxon>Acholeplasmatales</taxon>
        <taxon>Acholeplasmataceae</taxon>
        <taxon>Haploplasma</taxon>
    </lineage>
</organism>
<name>A0A449BBS2_HAPAX</name>
<dbReference type="Proteomes" id="UP000289841">
    <property type="component" value="Chromosome"/>
</dbReference>
<reference evidence="1 2" key="1">
    <citation type="submission" date="2019-01" db="EMBL/GenBank/DDBJ databases">
        <authorList>
            <consortium name="Pathogen Informatics"/>
        </authorList>
    </citation>
    <scope>NUCLEOTIDE SEQUENCE [LARGE SCALE GENOMIC DNA]</scope>
    <source>
        <strain evidence="1 2">NCTC10138</strain>
    </source>
</reference>
<gene>
    <name evidence="1" type="ORF">NCTC10138_00257</name>
</gene>
<dbReference type="EMBL" id="LR215048">
    <property type="protein sequence ID" value="VEU79904.1"/>
    <property type="molecule type" value="Genomic_DNA"/>
</dbReference>
<evidence type="ECO:0000313" key="1">
    <source>
        <dbReference type="EMBL" id="VEU79904.1"/>
    </source>
</evidence>
<dbReference type="RefSeq" id="WP_026390417.1">
    <property type="nucleotide sequence ID" value="NZ_LR215048.1"/>
</dbReference>
<keyword evidence="2" id="KW-1185">Reference proteome</keyword>
<dbReference type="KEGG" id="aaxa:NCTC10138_00257"/>
<dbReference type="AlphaFoldDB" id="A0A449BBS2"/>
<protein>
    <submittedName>
        <fullName evidence="1">Uncharacterized protein</fullName>
    </submittedName>
</protein>